<feature type="domain" description="tRNA (32-2'-O)-methyltransferase regulator THADA-like TPR repeats region" evidence="5">
    <location>
        <begin position="506"/>
        <end position="722"/>
    </location>
</feature>
<proteinExistence type="inferred from homology"/>
<dbReference type="Proteomes" id="UP000237246">
    <property type="component" value="Unassembled WGS sequence"/>
</dbReference>
<comment type="caution">
    <text evidence="7">The sequence shown here is derived from an EMBL/GenBank/DDBJ whole genome shotgun (WGS) entry which is preliminary data.</text>
</comment>
<name>A0A2P4T6I0_BAMTH</name>
<dbReference type="GO" id="GO:0030488">
    <property type="term" value="P:tRNA methylation"/>
    <property type="evidence" value="ECO:0007669"/>
    <property type="project" value="TreeGrafter"/>
</dbReference>
<keyword evidence="2" id="KW-0819">tRNA processing</keyword>
<feature type="domain" description="tRNA (32-2'-O)-methyltransferase regulator THADA-like C-terminal TPR repeats region" evidence="6">
    <location>
        <begin position="1104"/>
        <end position="1257"/>
    </location>
</feature>
<dbReference type="Pfam" id="PF25150">
    <property type="entry name" value="TPR_Trm732"/>
    <property type="match status" value="1"/>
</dbReference>
<evidence type="ECO:0000259" key="6">
    <source>
        <dbReference type="Pfam" id="PF25151"/>
    </source>
</evidence>
<dbReference type="OrthoDB" id="73997at2759"/>
<feature type="domain" description="DUF2428" evidence="4">
    <location>
        <begin position="909"/>
        <end position="1062"/>
    </location>
</feature>
<comment type="function">
    <text evidence="3">Together with methyltransferase FTSJ1, methylates the 2'-O-ribose of nucleotides at position 32 of the anticodon loop of substrate tRNAs.</text>
</comment>
<keyword evidence="8" id="KW-1185">Reference proteome</keyword>
<dbReference type="InterPro" id="IPR051954">
    <property type="entry name" value="tRNA_methyltransferase_THADA"/>
</dbReference>
<dbReference type="InterPro" id="IPR016024">
    <property type="entry name" value="ARM-type_fold"/>
</dbReference>
<accession>A0A2P4T6I0</accession>
<dbReference type="InterPro" id="IPR056842">
    <property type="entry name" value="THADA-like_TPR_C"/>
</dbReference>
<protein>
    <submittedName>
        <fullName evidence="7">Uncharacterized protein</fullName>
    </submittedName>
</protein>
<evidence type="ECO:0000313" key="7">
    <source>
        <dbReference type="EMBL" id="POI31966.1"/>
    </source>
</evidence>
<dbReference type="GO" id="GO:0005829">
    <property type="term" value="C:cytosol"/>
    <property type="evidence" value="ECO:0007669"/>
    <property type="project" value="TreeGrafter"/>
</dbReference>
<sequence>MGAEREARACAAFYGGAGRCGPGHGALRCVRCLRQFAGSTAKRCRDKHLEEALQLAQTLGKELQALGETEVRPLLRCVLAFQLEAAGSSSAFQKLEQIVTQLAVGQEAVLAQEVGTLLSGLAPHGEVLSPEHLQAVCMFIEESRLGRHHWQQNMAPLLQRLAHTLGYVLQGQPAPSGTWGCLAVKACLQLFQVMPKDVAPLVWSAAAKNEALQRILGLLLEAVAGKALSKDMRLLAGTALSMLLNTAPQPESGASAALTLFQLMDRGAGELRVGELAVDAHSIPESDGLERLALSRGLLTCCRADILCCRLEGSTCQACLLLDVLFPIVCTLSKEQKDCHYHCFQVLVLWLRRVQENLPELWHLRGSRLLAEDAKLLQELTQLVWDNAEAPVEGVSEFIQSSFRVLLEIYHLECQHFEDQERPLYQQMLQRAVSMPWQIKARYVPLCAIVPYVGSQQVLDTCPMLPQHLLSCLATNHLCPIATELYRALVRQQCSRGQGDAQAELWAQHWLPLLSQALRSPLPILHSNAANHLLPWTLRQLPAAATLLAAQFSSTDTVALRAWVSLLRVQRSTAGVTSLRAKEVARLQACLRAREEGVRLAALGLLCGGPGHGFGDTEERLLREFLPLNLNCHTSAFRQLLQAALRKVLGRLRDSALARLRGKDPREPRGEGAGQPARAVEFVEWLLQLCISSLTPWANYQRKKTALLLLTAILETCTDTWSPERKKGQPPRTMATLLGHARQSGYWDFFSQPNLLALLGCLQDSTNEIRDMASQLLIRYFPATFPETLSPALLQLAQDALSSPRVQEAEAGAVLMKTILHKSDSSTLKLLALGANTAQTLTNRSLYFTQHLLRVLQAQLATAQQNLLQAAAIAPMHGVLAALRRCLLEVPEVITCMQTEESAQGWQELLSSLVGTARDITSLLLGALQSQQGPEAEQQDMGNAIGSLIILGKGQREEEEDSVLLSEEHSLILTCCWVSVKEVGLLLGGLAELLLSSPGAKHLLPLASLQTAATVFQEILLRCRHWGAVEGCSMGFTKFCAALLNHPNTELQAIPQTMLDQVCALHVLQTLVRGAGLGAALLRHATPMVALALRGLSSPCWAMRNAAIQLFSALTTRLLGQKQSSTEGCVVEGLSLPAFLGQHPQLGSVLLTELEAALPGGPHLRPALHAVLTLLAQLQPGPDDPSSPSTRFLEPLLELAGSPIYAVRAMAAKALIPIVPPPQRPALLLHLAQQLPAPGGVRSHNALHGHLLQMKALLAPNPGTDGLPAEALHPVALQLEAQSWLLSPAQRCPLVRAAFLQVLTLLPASLSPGFTQSIWDAVSAELGSLTLGREPGCAELQEASQKLQGSALACVETLLLVMEMERPGPELLSQALCAASLLLTVGFGDEDALLVQRWCAMLEACGRPVADEVLRLAAACSLQTAGTEVLRRCRGAACPWLVPMALRVINMSIHLLQDEDPDVRHEAAGFASLVQHGLGQPGGDACISVQGNVGLLSLLQLLLDEFGHHPETFGSLLQHLPQPNLSAIVEDLEADTPHNLYKEDEPNVFVEPAALAQQLLPFLLQLLEKAPGSALHWLQAAGPSVLQDLHYCQQRWSH</sequence>
<reference evidence="7 8" key="1">
    <citation type="submission" date="2018-01" db="EMBL/GenBank/DDBJ databases">
        <title>Comparison of the Chinese Bamboo Partridge and Red Junglefowl genome sequences highlights the importance of demography in genome evolution.</title>
        <authorList>
            <person name="Tiley G.P."/>
            <person name="Kimball R.T."/>
            <person name="Braun E.L."/>
            <person name="Burleigh J.G."/>
        </authorList>
    </citation>
    <scope>NUCLEOTIDE SEQUENCE [LARGE SCALE GENOMIC DNA]</scope>
    <source>
        <strain evidence="7">RTK389</strain>
        <tissue evidence="7">Blood</tissue>
    </source>
</reference>
<dbReference type="InterPro" id="IPR056843">
    <property type="entry name" value="THADA-like_TPR"/>
</dbReference>
<evidence type="ECO:0000256" key="2">
    <source>
        <dbReference type="ARBA" id="ARBA00022694"/>
    </source>
</evidence>
<evidence type="ECO:0000259" key="5">
    <source>
        <dbReference type="Pfam" id="PF25150"/>
    </source>
</evidence>
<dbReference type="SUPFAM" id="SSF48371">
    <property type="entry name" value="ARM repeat"/>
    <property type="match status" value="2"/>
</dbReference>
<dbReference type="Pfam" id="PF10350">
    <property type="entry name" value="DUF2428"/>
    <property type="match status" value="1"/>
</dbReference>
<dbReference type="PANTHER" id="PTHR14387">
    <property type="entry name" value="THADA/DEATH RECEPTOR INTERACTING PROTEIN"/>
    <property type="match status" value="1"/>
</dbReference>
<feature type="non-terminal residue" evidence="7">
    <location>
        <position position="1598"/>
    </location>
</feature>
<evidence type="ECO:0000313" key="8">
    <source>
        <dbReference type="Proteomes" id="UP000237246"/>
    </source>
</evidence>
<dbReference type="Pfam" id="PF25151">
    <property type="entry name" value="TPR_Trm732_C"/>
    <property type="match status" value="1"/>
</dbReference>
<organism evidence="7 8">
    <name type="scientific">Bambusicola thoracicus</name>
    <name type="common">Chinese bamboo-partridge</name>
    <name type="synonym">Perdix thoracica</name>
    <dbReference type="NCBI Taxonomy" id="9083"/>
    <lineage>
        <taxon>Eukaryota</taxon>
        <taxon>Metazoa</taxon>
        <taxon>Chordata</taxon>
        <taxon>Craniata</taxon>
        <taxon>Vertebrata</taxon>
        <taxon>Euteleostomi</taxon>
        <taxon>Archelosauria</taxon>
        <taxon>Archosauria</taxon>
        <taxon>Dinosauria</taxon>
        <taxon>Saurischia</taxon>
        <taxon>Theropoda</taxon>
        <taxon>Coelurosauria</taxon>
        <taxon>Aves</taxon>
        <taxon>Neognathae</taxon>
        <taxon>Galloanserae</taxon>
        <taxon>Galliformes</taxon>
        <taxon>Phasianidae</taxon>
        <taxon>Perdicinae</taxon>
        <taxon>Bambusicola</taxon>
    </lineage>
</organism>
<dbReference type="PANTHER" id="PTHR14387:SF0">
    <property type="entry name" value="DUF2428 DOMAIN-CONTAINING PROTEIN"/>
    <property type="match status" value="1"/>
</dbReference>
<dbReference type="InterPro" id="IPR019442">
    <property type="entry name" value="THADA/TRM732_DUF2428"/>
</dbReference>
<evidence type="ECO:0000256" key="3">
    <source>
        <dbReference type="ARBA" id="ARBA00035625"/>
    </source>
</evidence>
<evidence type="ECO:0000259" key="4">
    <source>
        <dbReference type="Pfam" id="PF10350"/>
    </source>
</evidence>
<dbReference type="Gene3D" id="1.25.10.10">
    <property type="entry name" value="Leucine-rich Repeat Variant"/>
    <property type="match status" value="2"/>
</dbReference>
<gene>
    <name evidence="7" type="ORF">CIB84_004283</name>
</gene>
<dbReference type="InterPro" id="IPR011989">
    <property type="entry name" value="ARM-like"/>
</dbReference>
<comment type="similarity">
    <text evidence="1">Belongs to the THADA family.</text>
</comment>
<evidence type="ECO:0000256" key="1">
    <source>
        <dbReference type="ARBA" id="ARBA00010409"/>
    </source>
</evidence>
<dbReference type="EMBL" id="PPHD01007086">
    <property type="protein sequence ID" value="POI31966.1"/>
    <property type="molecule type" value="Genomic_DNA"/>
</dbReference>